<keyword evidence="3" id="KW-0238">DNA-binding</keyword>
<evidence type="ECO:0000259" key="5">
    <source>
        <dbReference type="PROSITE" id="PS50931"/>
    </source>
</evidence>
<dbReference type="Gene3D" id="3.40.190.290">
    <property type="match status" value="1"/>
</dbReference>
<keyword evidence="4" id="KW-0804">Transcription</keyword>
<feature type="domain" description="HTH lysR-type" evidence="5">
    <location>
        <begin position="12"/>
        <end position="69"/>
    </location>
</feature>
<dbReference type="InterPro" id="IPR036390">
    <property type="entry name" value="WH_DNA-bd_sf"/>
</dbReference>
<dbReference type="GO" id="GO:0003700">
    <property type="term" value="F:DNA-binding transcription factor activity"/>
    <property type="evidence" value="ECO:0007669"/>
    <property type="project" value="InterPro"/>
</dbReference>
<dbReference type="PANTHER" id="PTHR30126">
    <property type="entry name" value="HTH-TYPE TRANSCRIPTIONAL REGULATOR"/>
    <property type="match status" value="1"/>
</dbReference>
<dbReference type="InterPro" id="IPR000847">
    <property type="entry name" value="LysR_HTH_N"/>
</dbReference>
<dbReference type="SUPFAM" id="SSF53850">
    <property type="entry name" value="Periplasmic binding protein-like II"/>
    <property type="match status" value="1"/>
</dbReference>
<sequence>MHIRKKPGDGFMNLSQLQYFRTLAKEEHYTRAAQILSITQPSLSHAIAQLEQELGTRLFEKKGRNVVLTRYGKIFLPYVEESLKVLEEGVQRTKELNGSKEGMIYLAYIYTLGSTFVPKMVRRFLDAYPDYHIDFHFIVGKTGDIIEGLKNDQYDMVFSSYQDGEPDIDFRQIGDQKLVLAVPKDHPLAMYDSVDLKDTVDYPQIYFQKGSGLRPVVDQMYEQISVFPKIAFEIEEDGSMAGLVAQGFGIAVMPDIPILKTLDVKTLTITNPEYERHVYLATMKKRYLSPVAKSFIQFVMQETE</sequence>
<dbReference type="PRINTS" id="PR00039">
    <property type="entry name" value="HTHLYSR"/>
</dbReference>
<proteinExistence type="inferred from homology"/>
<dbReference type="SUPFAM" id="SSF46785">
    <property type="entry name" value="Winged helix' DNA-binding domain"/>
    <property type="match status" value="1"/>
</dbReference>
<dbReference type="FunFam" id="1.10.10.10:FF:000001">
    <property type="entry name" value="LysR family transcriptional regulator"/>
    <property type="match status" value="1"/>
</dbReference>
<dbReference type="Pfam" id="PF03466">
    <property type="entry name" value="LysR_substrate"/>
    <property type="match status" value="1"/>
</dbReference>
<accession>A0A3R6AUF1</accession>
<evidence type="ECO:0000256" key="2">
    <source>
        <dbReference type="ARBA" id="ARBA00023015"/>
    </source>
</evidence>
<comment type="similarity">
    <text evidence="1">Belongs to the LysR transcriptional regulatory family.</text>
</comment>
<dbReference type="GO" id="GO:0000976">
    <property type="term" value="F:transcription cis-regulatory region binding"/>
    <property type="evidence" value="ECO:0007669"/>
    <property type="project" value="TreeGrafter"/>
</dbReference>
<dbReference type="AlphaFoldDB" id="A0A3R6AUF1"/>
<dbReference type="PANTHER" id="PTHR30126:SF39">
    <property type="entry name" value="HTH-TYPE TRANSCRIPTIONAL REGULATOR CYSL"/>
    <property type="match status" value="1"/>
</dbReference>
<reference evidence="6 7" key="1">
    <citation type="submission" date="2018-08" db="EMBL/GenBank/DDBJ databases">
        <title>A genome reference for cultivated species of the human gut microbiota.</title>
        <authorList>
            <person name="Zou Y."/>
            <person name="Xue W."/>
            <person name="Luo G."/>
        </authorList>
    </citation>
    <scope>NUCLEOTIDE SEQUENCE [LARGE SCALE GENOMIC DNA]</scope>
    <source>
        <strain evidence="6 7">AM37-1AC</strain>
    </source>
</reference>
<gene>
    <name evidence="6" type="ORF">DW856_04910</name>
</gene>
<dbReference type="InterPro" id="IPR005119">
    <property type="entry name" value="LysR_subst-bd"/>
</dbReference>
<dbReference type="PROSITE" id="PS50931">
    <property type="entry name" value="HTH_LYSR"/>
    <property type="match status" value="1"/>
</dbReference>
<protein>
    <submittedName>
        <fullName evidence="6">LysR family transcriptional regulator</fullName>
    </submittedName>
</protein>
<keyword evidence="2" id="KW-0805">Transcription regulation</keyword>
<evidence type="ECO:0000256" key="3">
    <source>
        <dbReference type="ARBA" id="ARBA00023125"/>
    </source>
</evidence>
<dbReference type="EMBL" id="QSHO01000003">
    <property type="protein sequence ID" value="RHC19230.1"/>
    <property type="molecule type" value="Genomic_DNA"/>
</dbReference>
<comment type="caution">
    <text evidence="6">The sequence shown here is derived from an EMBL/GenBank/DDBJ whole genome shotgun (WGS) entry which is preliminary data.</text>
</comment>
<organism evidence="6 7">
    <name type="scientific">Roseburia intestinalis</name>
    <dbReference type="NCBI Taxonomy" id="166486"/>
    <lineage>
        <taxon>Bacteria</taxon>
        <taxon>Bacillati</taxon>
        <taxon>Bacillota</taxon>
        <taxon>Clostridia</taxon>
        <taxon>Lachnospirales</taxon>
        <taxon>Lachnospiraceae</taxon>
        <taxon>Roseburia</taxon>
    </lineage>
</organism>
<dbReference type="InterPro" id="IPR036388">
    <property type="entry name" value="WH-like_DNA-bd_sf"/>
</dbReference>
<dbReference type="Pfam" id="PF00126">
    <property type="entry name" value="HTH_1"/>
    <property type="match status" value="1"/>
</dbReference>
<dbReference type="Proteomes" id="UP000283513">
    <property type="component" value="Unassembled WGS sequence"/>
</dbReference>
<evidence type="ECO:0000313" key="6">
    <source>
        <dbReference type="EMBL" id="RHC19230.1"/>
    </source>
</evidence>
<name>A0A3R6AUF1_9FIRM</name>
<evidence type="ECO:0000256" key="4">
    <source>
        <dbReference type="ARBA" id="ARBA00023163"/>
    </source>
</evidence>
<dbReference type="CDD" id="cd08434">
    <property type="entry name" value="PBP2_GltC_like"/>
    <property type="match status" value="1"/>
</dbReference>
<evidence type="ECO:0000313" key="7">
    <source>
        <dbReference type="Proteomes" id="UP000283513"/>
    </source>
</evidence>
<evidence type="ECO:0000256" key="1">
    <source>
        <dbReference type="ARBA" id="ARBA00009437"/>
    </source>
</evidence>
<dbReference type="Gene3D" id="1.10.10.10">
    <property type="entry name" value="Winged helix-like DNA-binding domain superfamily/Winged helix DNA-binding domain"/>
    <property type="match status" value="1"/>
</dbReference>